<sequence length="118" mass="13218">MEAEILSQIAIRSLEDMRQAAKKIYDLGAKTVVIKGGNRFSQDKAFDLFYDGQAFHLFDYPILPQNNIGAGCTFASSIASHLVNGHSILEAIKLAKDFVYQAILHSDHYGVKQHYEEN</sequence>
<evidence type="ECO:0000256" key="2">
    <source>
        <dbReference type="ARBA" id="ARBA00022741"/>
    </source>
</evidence>
<dbReference type="EMBL" id="AEUX02000007">
    <property type="protein sequence ID" value="EHI69197.1"/>
    <property type="molecule type" value="Genomic_DNA"/>
</dbReference>
<dbReference type="InterPro" id="IPR013749">
    <property type="entry name" value="PM/HMP-P_kinase-1"/>
</dbReference>
<proteinExistence type="inferred from homology"/>
<evidence type="ECO:0000313" key="6">
    <source>
        <dbReference type="EMBL" id="EHI69197.1"/>
    </source>
</evidence>
<dbReference type="Gene3D" id="3.40.1190.20">
    <property type="match status" value="1"/>
</dbReference>
<dbReference type="GO" id="GO:0005829">
    <property type="term" value="C:cytosol"/>
    <property type="evidence" value="ECO:0007669"/>
    <property type="project" value="TreeGrafter"/>
</dbReference>
<keyword evidence="7" id="KW-1185">Reference proteome</keyword>
<dbReference type="PANTHER" id="PTHR20858:SF19">
    <property type="entry name" value="PYRIDOXINE KINASE"/>
    <property type="match status" value="1"/>
</dbReference>
<dbReference type="STRING" id="764299.STRIC_1956"/>
<dbReference type="PANTHER" id="PTHR20858">
    <property type="entry name" value="PHOSPHOMETHYLPYRIMIDINE KINASE"/>
    <property type="match status" value="1"/>
</dbReference>
<dbReference type="InterPro" id="IPR029056">
    <property type="entry name" value="Ribokinase-like"/>
</dbReference>
<gene>
    <name evidence="6" type="ORF">STRIC_1956</name>
</gene>
<dbReference type="GO" id="GO:0005524">
    <property type="term" value="F:ATP binding"/>
    <property type="evidence" value="ECO:0007669"/>
    <property type="project" value="UniProtKB-KW"/>
</dbReference>
<comment type="caution">
    <text evidence="6">The sequence shown here is derived from an EMBL/GenBank/DDBJ whole genome shotgun (WGS) entry which is preliminary data.</text>
</comment>
<evidence type="ECO:0000313" key="7">
    <source>
        <dbReference type="Proteomes" id="UP000003330"/>
    </source>
</evidence>
<organism evidence="6 7">
    <name type="scientific">Streptococcus ictaluri 707-05</name>
    <dbReference type="NCBI Taxonomy" id="764299"/>
    <lineage>
        <taxon>Bacteria</taxon>
        <taxon>Bacillati</taxon>
        <taxon>Bacillota</taxon>
        <taxon>Bacilli</taxon>
        <taxon>Lactobacillales</taxon>
        <taxon>Streptococcaceae</taxon>
        <taxon>Streptococcus</taxon>
    </lineage>
</organism>
<comment type="similarity">
    <text evidence="1">Belongs to the ThiD family.</text>
</comment>
<keyword evidence="3 6" id="KW-0808">Transferase</keyword>
<evidence type="ECO:0000256" key="4">
    <source>
        <dbReference type="ARBA" id="ARBA00022840"/>
    </source>
</evidence>
<dbReference type="GO" id="GO:0009228">
    <property type="term" value="P:thiamine biosynthetic process"/>
    <property type="evidence" value="ECO:0007669"/>
    <property type="project" value="TreeGrafter"/>
</dbReference>
<dbReference type="eggNOG" id="COG0351">
    <property type="taxonomic scope" value="Bacteria"/>
</dbReference>
<evidence type="ECO:0000256" key="3">
    <source>
        <dbReference type="ARBA" id="ARBA00022777"/>
    </source>
</evidence>
<accession>G5K563</accession>
<reference evidence="6 7" key="1">
    <citation type="journal article" date="2014" name="Int. J. Syst. Evol. Microbiol.">
        <title>Phylogenomics and the dynamic genome evolution of the genus Streptococcus.</title>
        <authorList>
            <consortium name="The Broad Institute Genome Sequencing Platform"/>
            <person name="Richards V.P."/>
            <person name="Palmer S.R."/>
            <person name="Pavinski Bitar P.D."/>
            <person name="Qin X."/>
            <person name="Weinstock G.M."/>
            <person name="Highlander S.K."/>
            <person name="Town C.D."/>
            <person name="Burne R.A."/>
            <person name="Stanhope M.J."/>
        </authorList>
    </citation>
    <scope>NUCLEOTIDE SEQUENCE [LARGE SCALE GENOMIC DNA]</scope>
    <source>
        <strain evidence="6 7">707-05</strain>
    </source>
</reference>
<evidence type="ECO:0000259" key="5">
    <source>
        <dbReference type="Pfam" id="PF08543"/>
    </source>
</evidence>
<dbReference type="GO" id="GO:0008902">
    <property type="term" value="F:hydroxymethylpyrimidine kinase activity"/>
    <property type="evidence" value="ECO:0007669"/>
    <property type="project" value="TreeGrafter"/>
</dbReference>
<keyword evidence="3 6" id="KW-0418">Kinase</keyword>
<dbReference type="Proteomes" id="UP000003330">
    <property type="component" value="Unassembled WGS sequence"/>
</dbReference>
<dbReference type="SUPFAM" id="SSF53613">
    <property type="entry name" value="Ribokinase-like"/>
    <property type="match status" value="1"/>
</dbReference>
<dbReference type="AlphaFoldDB" id="G5K563"/>
<feature type="domain" description="Pyridoxamine kinase/Phosphomethylpyrimidine kinase" evidence="5">
    <location>
        <begin position="2"/>
        <end position="110"/>
    </location>
</feature>
<name>G5K563_9STRE</name>
<keyword evidence="2" id="KW-0547">Nucleotide-binding</keyword>
<keyword evidence="4" id="KW-0067">ATP-binding</keyword>
<dbReference type="Pfam" id="PF08543">
    <property type="entry name" value="Phos_pyr_kin"/>
    <property type="match status" value="1"/>
</dbReference>
<protein>
    <submittedName>
        <fullName evidence="6">Pyridoxal kinase</fullName>
    </submittedName>
</protein>
<evidence type="ECO:0000256" key="1">
    <source>
        <dbReference type="ARBA" id="ARBA00009879"/>
    </source>
</evidence>
<dbReference type="GO" id="GO:0008972">
    <property type="term" value="F:phosphomethylpyrimidine kinase activity"/>
    <property type="evidence" value="ECO:0007669"/>
    <property type="project" value="TreeGrafter"/>
</dbReference>